<name>A0AAD6RAV8_9ROSI</name>
<accession>A0AAD6RAV8</accession>
<dbReference type="PANTHER" id="PTHR43245:SF51">
    <property type="entry name" value="SHORT CHAIN DEHYDROGENASE_REDUCTASE FAMILY 42E, MEMBER 2"/>
    <property type="match status" value="1"/>
</dbReference>
<dbReference type="InterPro" id="IPR050177">
    <property type="entry name" value="Lipid_A_modif_metabolic_enz"/>
</dbReference>
<feature type="transmembrane region" description="Helical" evidence="4">
    <location>
        <begin position="935"/>
        <end position="952"/>
    </location>
</feature>
<protein>
    <recommendedName>
        <fullName evidence="5">3-beta hydroxysteroid dehydrogenase/isomerase domain-containing protein</fullName>
    </recommendedName>
</protein>
<feature type="transmembrane region" description="Helical" evidence="4">
    <location>
        <begin position="319"/>
        <end position="337"/>
    </location>
</feature>
<evidence type="ECO:0000259" key="5">
    <source>
        <dbReference type="Pfam" id="PF01073"/>
    </source>
</evidence>
<dbReference type="InterPro" id="IPR036291">
    <property type="entry name" value="NAD(P)-bd_dom_sf"/>
</dbReference>
<dbReference type="FunFam" id="3.40.50.720:FF:000138">
    <property type="entry name" value="Short-chain dehydrogenase/reductase family 42E member 1"/>
    <property type="match status" value="1"/>
</dbReference>
<keyword evidence="3" id="KW-0520">NAD</keyword>
<feature type="domain" description="3-beta hydroxysteroid dehydrogenase/isomerase" evidence="5">
    <location>
        <begin position="494"/>
        <end position="771"/>
    </location>
</feature>
<dbReference type="SUPFAM" id="SSF51735">
    <property type="entry name" value="NAD(P)-binding Rossmann-fold domains"/>
    <property type="match status" value="2"/>
</dbReference>
<dbReference type="GO" id="GO:0016616">
    <property type="term" value="F:oxidoreductase activity, acting on the CH-OH group of donors, NAD or NADP as acceptor"/>
    <property type="evidence" value="ECO:0007669"/>
    <property type="project" value="InterPro"/>
</dbReference>
<keyword evidence="4" id="KW-0472">Membrane</keyword>
<keyword evidence="2" id="KW-0560">Oxidoreductase</keyword>
<comment type="caution">
    <text evidence="6">The sequence shown here is derived from an EMBL/GenBank/DDBJ whole genome shotgun (WGS) entry which is preliminary data.</text>
</comment>
<dbReference type="InterPro" id="IPR002225">
    <property type="entry name" value="3Beta_OHSteriod_DH/Estase"/>
</dbReference>
<evidence type="ECO:0000256" key="1">
    <source>
        <dbReference type="ARBA" id="ARBA00009219"/>
    </source>
</evidence>
<feature type="transmembrane region" description="Helical" evidence="4">
    <location>
        <begin position="387"/>
        <end position="406"/>
    </location>
</feature>
<dbReference type="EMBL" id="JAQIZT010000002">
    <property type="protein sequence ID" value="KAJ7005578.1"/>
    <property type="molecule type" value="Genomic_DNA"/>
</dbReference>
<sequence length="957" mass="107709">MIIYQGFDSCLMHFSQNEGIEDNTFVVTGGLGFVGSYLCLDLVRRGARQVRAFDLRPTSPWSVDLKNHGDKFLRFFYQDCNDIGDVARKKDVDKALRGADCVFHLASYGMSGKEMLQFGRVDEVNISGTCLVLEACLEFEIRRLVYVSIYGVVFGGNEIVNGNGSLPFFPVDDHVDPYGRSKSIAERLVLKHNARPFKKNNGKCLFTCAIRPAAIYGPGEDRHFPRIVSFAKLGLRPFKIGDSNVKTDWVYVYNLVLALILASMGLLDDIPNNEGHPIAAGQPYFISDGSPISTYEFLQPLLKSLDYDLPKASLSVPRALMLGRIFWAIYTVLYPWLNRWWLPQPLILPAEVYKVGVTHYFSSLKARQELGCVPMERKRKTLDGPPIYARLFVVIGITSVFSAAYLPDMVPPVSLLRATTLILFRSMWVVRTIFHLAMAAHIGEAVCAWKLARRVDPANARAWFWQTLRARKGAKKESKMHLSENEGIEANTFVVTGGLGFVGSALCLELVRRGARQVRAFDLRLTSPWSDDLKNHGVRLIQGDLTRKKEVDKALRGADCVFHLASYGMSGKEMLQFGRVDEVNISGTCLVLEACLEFEIRRLVYVSTYNVVFGGKEIVNGNESLPYFPIDDHVDSYGRSKSIAEQLILKHNGRPFKKNNGKRLYTCAIRPAAIYGPGEERHFPRIVSFAKLGLLPFKIGDSNVKTDWVYVDNLVLAIILASMGLLDDIPNKGGHPVAAGQPYFISDGSPINSFEFLRPLLRSLDYDLPKAALSVSHALILGRMFSAIYTVLYPWLNRWWLPQPLILPAEVYKVGVTHYFSFLKAREELGYVPMVSPREGMAATISYWQERKRKTLDGPNIYAWLFVVVGMISLFGVAYLPDIGPVPLLRAISLFLFRSMWVIRAVFVLSMAAHFGEGLYAWHLAKMVDPANARAWFWQTFALGFFSLRFLLKRAKS</sequence>
<reference evidence="6" key="1">
    <citation type="journal article" date="2023" name="Mol. Ecol. Resour.">
        <title>Chromosome-level genome assembly of a triploid poplar Populus alba 'Berolinensis'.</title>
        <authorList>
            <person name="Chen S."/>
            <person name="Yu Y."/>
            <person name="Wang X."/>
            <person name="Wang S."/>
            <person name="Zhang T."/>
            <person name="Zhou Y."/>
            <person name="He R."/>
            <person name="Meng N."/>
            <person name="Wang Y."/>
            <person name="Liu W."/>
            <person name="Liu Z."/>
            <person name="Liu J."/>
            <person name="Guo Q."/>
            <person name="Huang H."/>
            <person name="Sederoff R.R."/>
            <person name="Wang G."/>
            <person name="Qu G."/>
            <person name="Chen S."/>
        </authorList>
    </citation>
    <scope>NUCLEOTIDE SEQUENCE</scope>
    <source>
        <strain evidence="6">SC-2020</strain>
    </source>
</reference>
<dbReference type="InterPro" id="IPR028110">
    <property type="entry name" value="TMEM254"/>
</dbReference>
<evidence type="ECO:0000256" key="2">
    <source>
        <dbReference type="ARBA" id="ARBA00023002"/>
    </source>
</evidence>
<feature type="transmembrane region" description="Helical" evidence="4">
    <location>
        <begin position="892"/>
        <end position="915"/>
    </location>
</feature>
<organism evidence="6 7">
    <name type="scientific">Populus alba x Populus x berolinensis</name>
    <dbReference type="NCBI Taxonomy" id="444605"/>
    <lineage>
        <taxon>Eukaryota</taxon>
        <taxon>Viridiplantae</taxon>
        <taxon>Streptophyta</taxon>
        <taxon>Embryophyta</taxon>
        <taxon>Tracheophyta</taxon>
        <taxon>Spermatophyta</taxon>
        <taxon>Magnoliopsida</taxon>
        <taxon>eudicotyledons</taxon>
        <taxon>Gunneridae</taxon>
        <taxon>Pentapetalae</taxon>
        <taxon>rosids</taxon>
        <taxon>fabids</taxon>
        <taxon>Malpighiales</taxon>
        <taxon>Salicaceae</taxon>
        <taxon>Saliceae</taxon>
        <taxon>Populus</taxon>
    </lineage>
</organism>
<dbReference type="Gene3D" id="3.40.50.720">
    <property type="entry name" value="NAD(P)-binding Rossmann-like Domain"/>
    <property type="match status" value="2"/>
</dbReference>
<keyword evidence="7" id="KW-1185">Reference proteome</keyword>
<evidence type="ECO:0000313" key="6">
    <source>
        <dbReference type="EMBL" id="KAJ7005578.1"/>
    </source>
</evidence>
<dbReference type="GO" id="GO:0006694">
    <property type="term" value="P:steroid biosynthetic process"/>
    <property type="evidence" value="ECO:0007669"/>
    <property type="project" value="InterPro"/>
</dbReference>
<keyword evidence="4" id="KW-0812">Transmembrane</keyword>
<feature type="domain" description="3-beta hydroxysteroid dehydrogenase/isomerase" evidence="5">
    <location>
        <begin position="26"/>
        <end position="313"/>
    </location>
</feature>
<proteinExistence type="inferred from homology"/>
<gene>
    <name evidence="6" type="ORF">NC653_005026</name>
</gene>
<dbReference type="Pfam" id="PF14934">
    <property type="entry name" value="TMEM254"/>
    <property type="match status" value="2"/>
</dbReference>
<dbReference type="PANTHER" id="PTHR43245">
    <property type="entry name" value="BIFUNCTIONAL POLYMYXIN RESISTANCE PROTEIN ARNA"/>
    <property type="match status" value="1"/>
</dbReference>
<evidence type="ECO:0000313" key="7">
    <source>
        <dbReference type="Proteomes" id="UP001164929"/>
    </source>
</evidence>
<feature type="transmembrane region" description="Helical" evidence="4">
    <location>
        <begin position="249"/>
        <end position="267"/>
    </location>
</feature>
<comment type="similarity">
    <text evidence="1">Belongs to the 3-beta-HSD family.</text>
</comment>
<feature type="transmembrane region" description="Helical" evidence="4">
    <location>
        <begin position="24"/>
        <end position="43"/>
    </location>
</feature>
<evidence type="ECO:0000256" key="4">
    <source>
        <dbReference type="SAM" id="Phobius"/>
    </source>
</evidence>
<keyword evidence="4" id="KW-1133">Transmembrane helix</keyword>
<feature type="transmembrane region" description="Helical" evidence="4">
    <location>
        <begin position="861"/>
        <end position="880"/>
    </location>
</feature>
<dbReference type="Pfam" id="PF01073">
    <property type="entry name" value="3Beta_HSD"/>
    <property type="match status" value="2"/>
</dbReference>
<dbReference type="Proteomes" id="UP001164929">
    <property type="component" value="Chromosome 2"/>
</dbReference>
<dbReference type="AlphaFoldDB" id="A0AAD6RAV8"/>
<evidence type="ECO:0000256" key="3">
    <source>
        <dbReference type="ARBA" id="ARBA00023027"/>
    </source>
</evidence>